<protein>
    <recommendedName>
        <fullName evidence="9 12">Cystathionine beta-synthase</fullName>
        <ecNumber evidence="4 12">4.2.1.22</ecNumber>
    </recommendedName>
</protein>
<dbReference type="GO" id="GO:0004122">
    <property type="term" value="F:cystathionine beta-synthase activity"/>
    <property type="evidence" value="ECO:0007669"/>
    <property type="project" value="UniProtKB-UniRule"/>
</dbReference>
<sequence length="519" mass="57795">MDLELLRPDKPSQCTWKPNALHSPHTDRSKLNDRKKVLPDILHAIGQTPMVRLNNIPKSFGIKCEICKCNFTKYFLVGNFDMNLIINIIPVAKCEYMNPGGSVKDRIAFRMIQDAEEKGLLKPGCTIIEPTSGNTGIGLAMAAAVKGYKCIIVMPEKMSNEKVYTLRSLGAEIVRTPTEAAWNSPEGHIATSQKLQKDIPDSVILDQYTNTGNPLAHYDQTAVEIWEQCEGKIDYLVAGAGTGGTISGIGRKLKELSPNIKIIAVDPEGSILAEPPELNNSPLQYYDVEGIGYDFIPTVLDRKVIDKWIKTTDGESFHASRKLIRDEGLLCGGSSGSALLAALKIAKNLSQDQRVVIILPDGIRNYMTKFISDAWMESRNFLNLPQLIKGNEWWWDLTVHSISLNELFILPSNSTCKEAVILLKNENFHEIPVGDKENIKGFITAEKLFNSIISGEIKQTDLVEKILKKQFKKINLKTSLGELSLILQKDAYVVVIDEQSNNTVKGILTQIDFLNFISH</sequence>
<evidence type="ECO:0000256" key="5">
    <source>
        <dbReference type="ARBA" id="ARBA00022898"/>
    </source>
</evidence>
<dbReference type="EC" id="4.2.1.22" evidence="4 12"/>
<evidence type="ECO:0000256" key="8">
    <source>
        <dbReference type="ARBA" id="ARBA00023239"/>
    </source>
</evidence>
<accession>A0AAJ6YTM6</accession>
<dbReference type="GO" id="GO:0005737">
    <property type="term" value="C:cytoplasm"/>
    <property type="evidence" value="ECO:0007669"/>
    <property type="project" value="InterPro"/>
</dbReference>
<dbReference type="FunFam" id="3.40.50.1100:FF:000118">
    <property type="entry name" value="Related to CYS4-cystathionine beta-synthase"/>
    <property type="match status" value="1"/>
</dbReference>
<evidence type="ECO:0000256" key="3">
    <source>
        <dbReference type="ARBA" id="ARBA00007103"/>
    </source>
</evidence>
<dbReference type="GO" id="GO:0030170">
    <property type="term" value="F:pyridoxal phosphate binding"/>
    <property type="evidence" value="ECO:0007669"/>
    <property type="project" value="UniProtKB-ARBA"/>
</dbReference>
<evidence type="ECO:0000256" key="12">
    <source>
        <dbReference type="RuleBase" id="RU361204"/>
    </source>
</evidence>
<feature type="domain" description="CBS" evidence="13">
    <location>
        <begin position="406"/>
        <end position="453"/>
    </location>
</feature>
<dbReference type="AlphaFoldDB" id="A0AAJ6YTM6"/>
<dbReference type="Proteomes" id="UP000695007">
    <property type="component" value="Unplaced"/>
</dbReference>
<dbReference type="PROSITE" id="PS00901">
    <property type="entry name" value="CYS_SYNTHASE"/>
    <property type="match status" value="1"/>
</dbReference>
<dbReference type="InterPro" id="IPR046342">
    <property type="entry name" value="CBS_dom_sf"/>
</dbReference>
<feature type="domain" description="CBS" evidence="13">
    <location>
        <begin position="470"/>
        <end position="518"/>
    </location>
</feature>
<dbReference type="GO" id="GO:0019343">
    <property type="term" value="P:cysteine biosynthetic process via cystathionine"/>
    <property type="evidence" value="ECO:0007669"/>
    <property type="project" value="UniProtKB-UniRule"/>
</dbReference>
<comment type="catalytic activity">
    <reaction evidence="11 12">
        <text>L-homocysteine + L-serine = L,L-cystathionine + H2O</text>
        <dbReference type="Rhea" id="RHEA:10112"/>
        <dbReference type="ChEBI" id="CHEBI:15377"/>
        <dbReference type="ChEBI" id="CHEBI:33384"/>
        <dbReference type="ChEBI" id="CHEBI:58161"/>
        <dbReference type="ChEBI" id="CHEBI:58199"/>
        <dbReference type="EC" id="4.2.1.22"/>
    </reaction>
</comment>
<keyword evidence="8 12" id="KW-0456">Lyase</keyword>
<dbReference type="RefSeq" id="XP_011504178.1">
    <property type="nucleotide sequence ID" value="XM_011505876.1"/>
</dbReference>
<dbReference type="SUPFAM" id="SSF53686">
    <property type="entry name" value="Tryptophan synthase beta subunit-like PLP-dependent enzymes"/>
    <property type="match status" value="1"/>
</dbReference>
<evidence type="ECO:0000256" key="11">
    <source>
        <dbReference type="ARBA" id="ARBA00047490"/>
    </source>
</evidence>
<evidence type="ECO:0000256" key="1">
    <source>
        <dbReference type="ARBA" id="ARBA00001933"/>
    </source>
</evidence>
<comment type="similarity">
    <text evidence="3 12">Belongs to the cysteine synthase/cystathionine beta-synthase family.</text>
</comment>
<gene>
    <name evidence="15" type="primary">LOC105367239</name>
</gene>
<organism evidence="14 15">
    <name type="scientific">Ceratosolen solmsi marchali</name>
    <dbReference type="NCBI Taxonomy" id="326594"/>
    <lineage>
        <taxon>Eukaryota</taxon>
        <taxon>Metazoa</taxon>
        <taxon>Ecdysozoa</taxon>
        <taxon>Arthropoda</taxon>
        <taxon>Hexapoda</taxon>
        <taxon>Insecta</taxon>
        <taxon>Pterygota</taxon>
        <taxon>Neoptera</taxon>
        <taxon>Endopterygota</taxon>
        <taxon>Hymenoptera</taxon>
        <taxon>Apocrita</taxon>
        <taxon>Proctotrupomorpha</taxon>
        <taxon>Chalcidoidea</taxon>
        <taxon>Agaonidae</taxon>
        <taxon>Agaoninae</taxon>
        <taxon>Ceratosolen</taxon>
    </lineage>
</organism>
<comment type="function">
    <text evidence="10">Hydro-lyase catalyzing the first step of the transsulfuration pathway, where the hydroxyl group of L-serine is displaced by L-homocysteine in a beta-replacement reaction to form L-cystathionine, the precursor of L-cysteine. This catabolic route allows the elimination of L-methionine and the toxic metabolite L-homocysteine. Also involved in the production of hydrogen sulfide, a gasotransmitter with signaling and cytoprotective effects on neurons.</text>
</comment>
<dbReference type="FunFam" id="3.40.50.1100:FF:000003">
    <property type="entry name" value="Cystathionine beta-synthase"/>
    <property type="match status" value="1"/>
</dbReference>
<dbReference type="SMART" id="SM00116">
    <property type="entry name" value="CBS"/>
    <property type="match status" value="2"/>
</dbReference>
<comment type="cofactor">
    <cofactor evidence="1 12">
        <name>pyridoxal 5'-phosphate</name>
        <dbReference type="ChEBI" id="CHEBI:597326"/>
    </cofactor>
</comment>
<evidence type="ECO:0000256" key="10">
    <source>
        <dbReference type="ARBA" id="ARBA00045425"/>
    </source>
</evidence>
<dbReference type="CTD" id="875"/>
<keyword evidence="6 12" id="KW-0129">CBS domain</keyword>
<dbReference type="PANTHER" id="PTHR10314">
    <property type="entry name" value="CYSTATHIONINE BETA-SYNTHASE"/>
    <property type="match status" value="1"/>
</dbReference>
<dbReference type="Pfam" id="PF00571">
    <property type="entry name" value="CBS"/>
    <property type="match status" value="1"/>
</dbReference>
<dbReference type="CDD" id="cd01561">
    <property type="entry name" value="CBS_like"/>
    <property type="match status" value="1"/>
</dbReference>
<proteinExistence type="inferred from homology"/>
<dbReference type="InterPro" id="IPR001216">
    <property type="entry name" value="P-phosphate_BS"/>
</dbReference>
<keyword evidence="14" id="KW-1185">Reference proteome</keyword>
<dbReference type="Gene3D" id="3.10.580.10">
    <property type="entry name" value="CBS-domain"/>
    <property type="match status" value="1"/>
</dbReference>
<dbReference type="InterPro" id="IPR001926">
    <property type="entry name" value="TrpB-like_PALP"/>
</dbReference>
<evidence type="ECO:0000259" key="13">
    <source>
        <dbReference type="SMART" id="SM00116"/>
    </source>
</evidence>
<reference evidence="15" key="1">
    <citation type="submission" date="2025-08" db="UniProtKB">
        <authorList>
            <consortium name="RefSeq"/>
        </authorList>
    </citation>
    <scope>IDENTIFICATION</scope>
</reference>
<evidence type="ECO:0000256" key="9">
    <source>
        <dbReference type="ARBA" id="ARBA00026192"/>
    </source>
</evidence>
<dbReference type="InterPro" id="IPR050214">
    <property type="entry name" value="Cys_Synth/Cystath_Beta-Synth"/>
</dbReference>
<evidence type="ECO:0000256" key="4">
    <source>
        <dbReference type="ARBA" id="ARBA00012041"/>
    </source>
</evidence>
<dbReference type="SUPFAM" id="SSF54631">
    <property type="entry name" value="CBS-domain pair"/>
    <property type="match status" value="1"/>
</dbReference>
<evidence type="ECO:0000256" key="2">
    <source>
        <dbReference type="ARBA" id="ARBA00005003"/>
    </source>
</evidence>
<keyword evidence="12" id="KW-0028">Amino-acid biosynthesis</keyword>
<evidence type="ECO:0000313" key="14">
    <source>
        <dbReference type="Proteomes" id="UP000695007"/>
    </source>
</evidence>
<evidence type="ECO:0000256" key="7">
    <source>
        <dbReference type="ARBA" id="ARBA00023192"/>
    </source>
</evidence>
<evidence type="ECO:0000256" key="6">
    <source>
        <dbReference type="ARBA" id="ARBA00023122"/>
    </source>
</evidence>
<dbReference type="InterPro" id="IPR036052">
    <property type="entry name" value="TrpB-like_PALP_sf"/>
</dbReference>
<dbReference type="KEGG" id="csol:105367239"/>
<dbReference type="GeneID" id="105367239"/>
<dbReference type="GO" id="GO:0006535">
    <property type="term" value="P:cysteine biosynthetic process from serine"/>
    <property type="evidence" value="ECO:0007669"/>
    <property type="project" value="UniProtKB-UniRule"/>
</dbReference>
<dbReference type="InterPro" id="IPR005857">
    <property type="entry name" value="Cysta_beta_synth"/>
</dbReference>
<dbReference type="NCBIfam" id="TIGR01137">
    <property type="entry name" value="cysta_beta"/>
    <property type="match status" value="1"/>
</dbReference>
<name>A0AAJ6YTM6_9HYME</name>
<dbReference type="Gene3D" id="3.40.50.1100">
    <property type="match status" value="2"/>
</dbReference>
<dbReference type="Pfam" id="PF00291">
    <property type="entry name" value="PALP"/>
    <property type="match status" value="1"/>
</dbReference>
<dbReference type="InterPro" id="IPR000644">
    <property type="entry name" value="CBS_dom"/>
</dbReference>
<evidence type="ECO:0000313" key="15">
    <source>
        <dbReference type="RefSeq" id="XP_011504178.1"/>
    </source>
</evidence>
<comment type="pathway">
    <text evidence="2">Amino-acid biosynthesis; L-cysteine biosynthesis; L-cysteine from L-homocysteine and L-serine: step 1/2.</text>
</comment>
<keyword evidence="5 12" id="KW-0663">Pyridoxal phosphate</keyword>
<keyword evidence="7 12" id="KW-0198">Cysteine biosynthesis</keyword>